<dbReference type="AlphaFoldDB" id="A0A9J6B870"/>
<sequence length="167" mass="18592">MPRIHKVNMVSMDSPRVAAGIQLGTAITVSTIDHRHPLYIYPSDSPGSLNVDIMLTGSDNYTLRSKAMMKVEKKEIVDTGTSHHMIGDPHLLNHEGLINECKACPTAHWYIFQVSHIEDYHIGGGGILRNVSTIFKFNLMLVSQIPVFHSLGNKFAMHNCEVCPLAR</sequence>
<reference evidence="1 2" key="1">
    <citation type="submission" date="2020-09" db="EMBL/GenBank/DDBJ databases">
        <title>De no assembly of potato wild relative species, Solanum commersonii.</title>
        <authorList>
            <person name="Cho K."/>
        </authorList>
    </citation>
    <scope>NUCLEOTIDE SEQUENCE [LARGE SCALE GENOMIC DNA]</scope>
    <source>
        <strain evidence="1">LZ3.2</strain>
        <tissue evidence="1">Leaf</tissue>
    </source>
</reference>
<dbReference type="EMBL" id="JACXVP010000001">
    <property type="protein sequence ID" value="KAG5632912.1"/>
    <property type="molecule type" value="Genomic_DNA"/>
</dbReference>
<accession>A0A9J6B870</accession>
<name>A0A9J6B870_SOLCO</name>
<gene>
    <name evidence="1" type="ORF">H5410_004629</name>
</gene>
<protein>
    <submittedName>
        <fullName evidence="1">Uncharacterized protein</fullName>
    </submittedName>
</protein>
<keyword evidence="2" id="KW-1185">Reference proteome</keyword>
<evidence type="ECO:0000313" key="1">
    <source>
        <dbReference type="EMBL" id="KAG5632912.1"/>
    </source>
</evidence>
<comment type="caution">
    <text evidence="1">The sequence shown here is derived from an EMBL/GenBank/DDBJ whole genome shotgun (WGS) entry which is preliminary data.</text>
</comment>
<evidence type="ECO:0000313" key="2">
    <source>
        <dbReference type="Proteomes" id="UP000824120"/>
    </source>
</evidence>
<organism evidence="1 2">
    <name type="scientific">Solanum commersonii</name>
    <name type="common">Commerson's wild potato</name>
    <name type="synonym">Commerson's nightshade</name>
    <dbReference type="NCBI Taxonomy" id="4109"/>
    <lineage>
        <taxon>Eukaryota</taxon>
        <taxon>Viridiplantae</taxon>
        <taxon>Streptophyta</taxon>
        <taxon>Embryophyta</taxon>
        <taxon>Tracheophyta</taxon>
        <taxon>Spermatophyta</taxon>
        <taxon>Magnoliopsida</taxon>
        <taxon>eudicotyledons</taxon>
        <taxon>Gunneridae</taxon>
        <taxon>Pentapetalae</taxon>
        <taxon>asterids</taxon>
        <taxon>lamiids</taxon>
        <taxon>Solanales</taxon>
        <taxon>Solanaceae</taxon>
        <taxon>Solanoideae</taxon>
        <taxon>Solaneae</taxon>
        <taxon>Solanum</taxon>
    </lineage>
</organism>
<dbReference type="OrthoDB" id="1299952at2759"/>
<dbReference type="Proteomes" id="UP000824120">
    <property type="component" value="Chromosome 1"/>
</dbReference>
<proteinExistence type="predicted"/>